<feature type="compositionally biased region" description="Basic and acidic residues" evidence="1">
    <location>
        <begin position="109"/>
        <end position="118"/>
    </location>
</feature>
<proteinExistence type="predicted"/>
<keyword evidence="3" id="KW-1185">Reference proteome</keyword>
<gene>
    <name evidence="2" type="ORF">JOQ06_015675</name>
</gene>
<evidence type="ECO:0000313" key="2">
    <source>
        <dbReference type="EMBL" id="KAJ4927873.1"/>
    </source>
</evidence>
<organism evidence="2 3">
    <name type="scientific">Pogonophryne albipinna</name>
    <dbReference type="NCBI Taxonomy" id="1090488"/>
    <lineage>
        <taxon>Eukaryota</taxon>
        <taxon>Metazoa</taxon>
        <taxon>Chordata</taxon>
        <taxon>Craniata</taxon>
        <taxon>Vertebrata</taxon>
        <taxon>Euteleostomi</taxon>
        <taxon>Actinopterygii</taxon>
        <taxon>Neopterygii</taxon>
        <taxon>Teleostei</taxon>
        <taxon>Neoteleostei</taxon>
        <taxon>Acanthomorphata</taxon>
        <taxon>Eupercaria</taxon>
        <taxon>Perciformes</taxon>
        <taxon>Notothenioidei</taxon>
        <taxon>Pogonophryne</taxon>
    </lineage>
</organism>
<reference evidence="2" key="1">
    <citation type="submission" date="2022-11" db="EMBL/GenBank/DDBJ databases">
        <title>Chromosome-level genome of Pogonophryne albipinna.</title>
        <authorList>
            <person name="Jo E."/>
        </authorList>
    </citation>
    <scope>NUCLEOTIDE SEQUENCE</scope>
    <source>
        <strain evidence="2">SGF0006</strain>
        <tissue evidence="2">Muscle</tissue>
    </source>
</reference>
<evidence type="ECO:0000313" key="3">
    <source>
        <dbReference type="Proteomes" id="UP001219934"/>
    </source>
</evidence>
<sequence>MTASPLGVLPVVVVGDGALIIPQNPSQMSPSLGGRWAGAPPLPHRVGAGSSSNLLGITFNSQAFPGTAGRGAAICPACCASEEMEDSKNGSVSEKQNEGERREKRRQRGKIEWVSSKE</sequence>
<comment type="caution">
    <text evidence="2">The sequence shown here is derived from an EMBL/GenBank/DDBJ whole genome shotgun (WGS) entry which is preliminary data.</text>
</comment>
<protein>
    <submittedName>
        <fullName evidence="2">Uncharacterized protein</fullName>
    </submittedName>
</protein>
<dbReference type="Proteomes" id="UP001219934">
    <property type="component" value="Unassembled WGS sequence"/>
</dbReference>
<accession>A0AAD6AMM9</accession>
<evidence type="ECO:0000256" key="1">
    <source>
        <dbReference type="SAM" id="MobiDB-lite"/>
    </source>
</evidence>
<dbReference type="AlphaFoldDB" id="A0AAD6AMM9"/>
<feature type="region of interest" description="Disordered" evidence="1">
    <location>
        <begin position="82"/>
        <end position="118"/>
    </location>
</feature>
<name>A0AAD6AMM9_9TELE</name>
<dbReference type="EMBL" id="JAPTMU010000018">
    <property type="protein sequence ID" value="KAJ4927873.1"/>
    <property type="molecule type" value="Genomic_DNA"/>
</dbReference>